<dbReference type="SUPFAM" id="SSF53448">
    <property type="entry name" value="Nucleotide-diphospho-sugar transferases"/>
    <property type="match status" value="1"/>
</dbReference>
<dbReference type="Proteomes" id="UP001165069">
    <property type="component" value="Unassembled WGS sequence"/>
</dbReference>
<sequence length="320" mass="36038">MDAMPNTYLSVVIPIYNEEENIPTLWARLSKVMADHFSDPAKPWEIVLTDDGSRDRSLSMLIEIAKAEPRVKVVEFNRNYGQHSAIFGAFAEAQGQVIVTLDADLQNPPEEIPKLVAKIEEGYDVVGGWRQGRQENDSFFRTMPSKIVNAVTRKTTGVKLHDYGCMLRAYNRDVVNAMMLCKERSSFIPALANSFAKRITEVPVAHAERAAGESKYGLWKLINLQFDLLTSFSLLPLQALSVFGVITAAVGFLLFLGLVIYRFLHPEGTAQGVFTLFAILFFFVGCQFIAFGLLGEYIGRIYQEVRDRPRYMVKKVHQAD</sequence>
<gene>
    <name evidence="10" type="primary">arnC</name>
    <name evidence="10" type="ORF">GETHLI_18210</name>
</gene>
<dbReference type="Gene3D" id="3.90.550.10">
    <property type="entry name" value="Spore Coat Polysaccharide Biosynthesis Protein SpsA, Chain A"/>
    <property type="match status" value="1"/>
</dbReference>
<keyword evidence="11" id="KW-1185">Reference proteome</keyword>
<keyword evidence="3 10" id="KW-0808">Transferase</keyword>
<evidence type="ECO:0000256" key="6">
    <source>
        <dbReference type="ARBA" id="ARBA00022989"/>
    </source>
</evidence>
<dbReference type="EMBL" id="BSDE01000003">
    <property type="protein sequence ID" value="GLH73319.1"/>
    <property type="molecule type" value="Genomic_DNA"/>
</dbReference>
<dbReference type="InterPro" id="IPR001173">
    <property type="entry name" value="Glyco_trans_2-like"/>
</dbReference>
<evidence type="ECO:0000259" key="9">
    <source>
        <dbReference type="Pfam" id="PF00535"/>
    </source>
</evidence>
<proteinExistence type="predicted"/>
<keyword evidence="6 8" id="KW-1133">Transmembrane helix</keyword>
<keyword evidence="1" id="KW-1003">Cell membrane</keyword>
<keyword evidence="7 8" id="KW-0472">Membrane</keyword>
<reference evidence="10 11" key="1">
    <citation type="journal article" date="2023" name="Antonie Van Leeuwenhoek">
        <title>Mesoterricola silvestris gen. nov., sp. nov., Mesoterricola sediminis sp. nov., Geothrix oryzae sp. nov., Geothrix edaphica sp. nov., Geothrix rubra sp. nov., and Geothrix limicola sp. nov., six novel members of Acidobacteriota isolated from soils.</title>
        <authorList>
            <person name="Itoh H."/>
            <person name="Sugisawa Y."/>
            <person name="Mise K."/>
            <person name="Xu Z."/>
            <person name="Kuniyasu M."/>
            <person name="Ushijima N."/>
            <person name="Kawano K."/>
            <person name="Kobayashi E."/>
            <person name="Shiratori Y."/>
            <person name="Masuda Y."/>
            <person name="Senoo K."/>
        </authorList>
    </citation>
    <scope>NUCLEOTIDE SEQUENCE [LARGE SCALE GENOMIC DNA]</scope>
    <source>
        <strain evidence="10 11">Red804</strain>
    </source>
</reference>
<protein>
    <submittedName>
        <fullName evidence="10">Undecaprenyl-phosphate 4-deoxy-4-formamido-L-arabinose transferase</fullName>
    </submittedName>
</protein>
<keyword evidence="5" id="KW-0448">Lipopolysaccharide biosynthesis</keyword>
<dbReference type="InterPro" id="IPR050256">
    <property type="entry name" value="Glycosyltransferase_2"/>
</dbReference>
<dbReference type="PANTHER" id="PTHR48090">
    <property type="entry name" value="UNDECAPRENYL-PHOSPHATE 4-DEOXY-4-FORMAMIDO-L-ARABINOSE TRANSFERASE-RELATED"/>
    <property type="match status" value="1"/>
</dbReference>
<evidence type="ECO:0000256" key="5">
    <source>
        <dbReference type="ARBA" id="ARBA00022985"/>
    </source>
</evidence>
<feature type="transmembrane region" description="Helical" evidence="8">
    <location>
        <begin position="239"/>
        <end position="261"/>
    </location>
</feature>
<comment type="caution">
    <text evidence="10">The sequence shown here is derived from an EMBL/GenBank/DDBJ whole genome shotgun (WGS) entry which is preliminary data.</text>
</comment>
<name>A0ABQ5QH00_9BACT</name>
<organism evidence="10 11">
    <name type="scientific">Geothrix limicola</name>
    <dbReference type="NCBI Taxonomy" id="2927978"/>
    <lineage>
        <taxon>Bacteria</taxon>
        <taxon>Pseudomonadati</taxon>
        <taxon>Acidobacteriota</taxon>
        <taxon>Holophagae</taxon>
        <taxon>Holophagales</taxon>
        <taxon>Holophagaceae</taxon>
        <taxon>Geothrix</taxon>
    </lineage>
</organism>
<evidence type="ECO:0000256" key="4">
    <source>
        <dbReference type="ARBA" id="ARBA00022692"/>
    </source>
</evidence>
<evidence type="ECO:0000256" key="2">
    <source>
        <dbReference type="ARBA" id="ARBA00022676"/>
    </source>
</evidence>
<evidence type="ECO:0000256" key="7">
    <source>
        <dbReference type="ARBA" id="ARBA00023136"/>
    </source>
</evidence>
<evidence type="ECO:0000256" key="3">
    <source>
        <dbReference type="ARBA" id="ARBA00022679"/>
    </source>
</evidence>
<keyword evidence="4 8" id="KW-0812">Transmembrane</keyword>
<accession>A0ABQ5QH00</accession>
<dbReference type="InterPro" id="IPR029044">
    <property type="entry name" value="Nucleotide-diphossugar_trans"/>
</dbReference>
<evidence type="ECO:0000256" key="8">
    <source>
        <dbReference type="SAM" id="Phobius"/>
    </source>
</evidence>
<dbReference type="GO" id="GO:0016740">
    <property type="term" value="F:transferase activity"/>
    <property type="evidence" value="ECO:0007669"/>
    <property type="project" value="UniProtKB-KW"/>
</dbReference>
<feature type="transmembrane region" description="Helical" evidence="8">
    <location>
        <begin position="273"/>
        <end position="298"/>
    </location>
</feature>
<dbReference type="CDD" id="cd04187">
    <property type="entry name" value="DPM1_like_bac"/>
    <property type="match status" value="1"/>
</dbReference>
<evidence type="ECO:0000256" key="1">
    <source>
        <dbReference type="ARBA" id="ARBA00022475"/>
    </source>
</evidence>
<dbReference type="PANTHER" id="PTHR48090:SF3">
    <property type="entry name" value="UNDECAPRENYL-PHOSPHATE 4-DEOXY-4-FORMAMIDO-L-ARABINOSE TRANSFERASE"/>
    <property type="match status" value="1"/>
</dbReference>
<keyword evidence="2" id="KW-0328">Glycosyltransferase</keyword>
<feature type="domain" description="Glycosyltransferase 2-like" evidence="9">
    <location>
        <begin position="10"/>
        <end position="175"/>
    </location>
</feature>
<dbReference type="Pfam" id="PF00535">
    <property type="entry name" value="Glycos_transf_2"/>
    <property type="match status" value="1"/>
</dbReference>
<evidence type="ECO:0000313" key="10">
    <source>
        <dbReference type="EMBL" id="GLH73319.1"/>
    </source>
</evidence>
<evidence type="ECO:0000313" key="11">
    <source>
        <dbReference type="Proteomes" id="UP001165069"/>
    </source>
</evidence>